<name>A0A9W8DMR9_9FUNG</name>
<evidence type="ECO:0000256" key="7">
    <source>
        <dbReference type="ARBA" id="ARBA00038432"/>
    </source>
</evidence>
<dbReference type="Gene3D" id="1.10.20.10">
    <property type="entry name" value="Histone, subunit A"/>
    <property type="match status" value="1"/>
</dbReference>
<dbReference type="GO" id="GO:0000776">
    <property type="term" value="C:kinetochore"/>
    <property type="evidence" value="ECO:0007669"/>
    <property type="project" value="UniProtKB-KW"/>
</dbReference>
<evidence type="ECO:0000256" key="3">
    <source>
        <dbReference type="ARBA" id="ARBA00022454"/>
    </source>
</evidence>
<gene>
    <name evidence="8" type="ORF">IWQ60_008565</name>
</gene>
<dbReference type="PANTHER" id="PTHR34832:SF1">
    <property type="entry name" value="CENTROMERE PROTEIN W"/>
    <property type="match status" value="1"/>
</dbReference>
<comment type="similarity">
    <text evidence="7">Belongs to the CENP-W/WIP1 family.</text>
</comment>
<dbReference type="GO" id="GO:0003677">
    <property type="term" value="F:DNA binding"/>
    <property type="evidence" value="ECO:0007669"/>
    <property type="project" value="InterPro"/>
</dbReference>
<dbReference type="GO" id="GO:0046982">
    <property type="term" value="F:protein heterodimerization activity"/>
    <property type="evidence" value="ECO:0007669"/>
    <property type="project" value="InterPro"/>
</dbReference>
<evidence type="ECO:0000313" key="9">
    <source>
        <dbReference type="Proteomes" id="UP001150569"/>
    </source>
</evidence>
<keyword evidence="5" id="KW-0539">Nucleus</keyword>
<dbReference type="GO" id="GO:0007059">
    <property type="term" value="P:chromosome segregation"/>
    <property type="evidence" value="ECO:0007669"/>
    <property type="project" value="TreeGrafter"/>
</dbReference>
<dbReference type="OrthoDB" id="2543597at2759"/>
<dbReference type="PANTHER" id="PTHR34832">
    <property type="entry name" value="CENTROMERE PROTEIN W"/>
    <property type="match status" value="1"/>
</dbReference>
<dbReference type="InterPro" id="IPR009072">
    <property type="entry name" value="Histone-fold"/>
</dbReference>
<dbReference type="Proteomes" id="UP001150569">
    <property type="component" value="Unassembled WGS sequence"/>
</dbReference>
<evidence type="ECO:0000256" key="6">
    <source>
        <dbReference type="ARBA" id="ARBA00023328"/>
    </source>
</evidence>
<comment type="caution">
    <text evidence="8">The sequence shown here is derived from an EMBL/GenBank/DDBJ whole genome shotgun (WGS) entry which is preliminary data.</text>
</comment>
<protein>
    <recommendedName>
        <fullName evidence="10">Transcription factor CBF/NF-Y/archaeal histone domain-containing protein</fullName>
    </recommendedName>
</protein>
<dbReference type="CDD" id="cd13732">
    <property type="entry name" value="HFD_CENP-W"/>
    <property type="match status" value="1"/>
</dbReference>
<evidence type="ECO:0000313" key="8">
    <source>
        <dbReference type="EMBL" id="KAJ1915085.1"/>
    </source>
</evidence>
<dbReference type="InterPro" id="IPR052484">
    <property type="entry name" value="CENP-W/WIP1"/>
</dbReference>
<organism evidence="8 9">
    <name type="scientific">Tieghemiomyces parasiticus</name>
    <dbReference type="NCBI Taxonomy" id="78921"/>
    <lineage>
        <taxon>Eukaryota</taxon>
        <taxon>Fungi</taxon>
        <taxon>Fungi incertae sedis</taxon>
        <taxon>Zoopagomycota</taxon>
        <taxon>Kickxellomycotina</taxon>
        <taxon>Dimargaritomycetes</taxon>
        <taxon>Dimargaritales</taxon>
        <taxon>Dimargaritaceae</taxon>
        <taxon>Tieghemiomyces</taxon>
    </lineage>
</organism>
<dbReference type="GO" id="GO:0005654">
    <property type="term" value="C:nucleoplasm"/>
    <property type="evidence" value="ECO:0007669"/>
    <property type="project" value="TreeGrafter"/>
</dbReference>
<keyword evidence="9" id="KW-1185">Reference proteome</keyword>
<keyword evidence="3" id="KW-0158">Chromosome</keyword>
<proteinExistence type="inferred from homology"/>
<evidence type="ECO:0008006" key="10">
    <source>
        <dbReference type="Google" id="ProtNLM"/>
    </source>
</evidence>
<accession>A0A9W8DMR9</accession>
<keyword evidence="4" id="KW-0995">Kinetochore</keyword>
<dbReference type="GO" id="GO:0000278">
    <property type="term" value="P:mitotic cell cycle"/>
    <property type="evidence" value="ECO:0007669"/>
    <property type="project" value="InterPro"/>
</dbReference>
<evidence type="ECO:0000256" key="2">
    <source>
        <dbReference type="ARBA" id="ARBA00004629"/>
    </source>
</evidence>
<dbReference type="GO" id="GO:0051382">
    <property type="term" value="P:kinetochore assembly"/>
    <property type="evidence" value="ECO:0007669"/>
    <property type="project" value="InterPro"/>
</dbReference>
<evidence type="ECO:0000256" key="4">
    <source>
        <dbReference type="ARBA" id="ARBA00022838"/>
    </source>
</evidence>
<reference evidence="8" key="1">
    <citation type="submission" date="2022-07" db="EMBL/GenBank/DDBJ databases">
        <title>Phylogenomic reconstructions and comparative analyses of Kickxellomycotina fungi.</title>
        <authorList>
            <person name="Reynolds N.K."/>
            <person name="Stajich J.E."/>
            <person name="Barry K."/>
            <person name="Grigoriev I.V."/>
            <person name="Crous P."/>
            <person name="Smith M.E."/>
        </authorList>
    </citation>
    <scope>NUCLEOTIDE SEQUENCE</scope>
    <source>
        <strain evidence="8">RSA 861</strain>
    </source>
</reference>
<evidence type="ECO:0000256" key="1">
    <source>
        <dbReference type="ARBA" id="ARBA00004123"/>
    </source>
</evidence>
<dbReference type="EMBL" id="JANBPT010000649">
    <property type="protein sequence ID" value="KAJ1915085.1"/>
    <property type="molecule type" value="Genomic_DNA"/>
</dbReference>
<dbReference type="AlphaFoldDB" id="A0A9W8DMR9"/>
<dbReference type="Pfam" id="PF15510">
    <property type="entry name" value="CENP-W"/>
    <property type="match status" value="1"/>
</dbReference>
<keyword evidence="6" id="KW-0137">Centromere</keyword>
<comment type="subcellular location">
    <subcellularLocation>
        <location evidence="2">Chromosome</location>
        <location evidence="2">Centromere</location>
        <location evidence="2">Kinetochore</location>
    </subcellularLocation>
    <subcellularLocation>
        <location evidence="1">Nucleus</location>
    </subcellularLocation>
</comment>
<dbReference type="InterPro" id="IPR028847">
    <property type="entry name" value="CENP-W"/>
</dbReference>
<evidence type="ECO:0000256" key="5">
    <source>
        <dbReference type="ARBA" id="ARBA00023242"/>
    </source>
</evidence>
<sequence length="94" mass="10778">MSLKYPRNAVRKAIKAHQPHLHLPTQADALIYLDYLIFMSELCRSARYFASQDGSRDINSTHLLRASDGALARFRSLNPDEETLDEDTEDENEL</sequence>